<dbReference type="Gene3D" id="3.40.1580.10">
    <property type="entry name" value="SMI1/KNR4-like"/>
    <property type="match status" value="1"/>
</dbReference>
<proteinExistence type="predicted"/>
<accession>A0A7W8YUI2</accession>
<reference evidence="1 2" key="1">
    <citation type="submission" date="2020-08" db="EMBL/GenBank/DDBJ databases">
        <title>Genomic Encyclopedia of Type Strains, Phase IV (KMG-V): Genome sequencing to study the core and pangenomes of soil and plant-associated prokaryotes.</title>
        <authorList>
            <person name="Whitman W."/>
        </authorList>
    </citation>
    <scope>NUCLEOTIDE SEQUENCE [LARGE SCALE GENOMIC DNA]</scope>
    <source>
        <strain evidence="1 2">MP7CTX6</strain>
    </source>
</reference>
<organism evidence="1 2">
    <name type="scientific">Pedobacter cryoconitis</name>
    <dbReference type="NCBI Taxonomy" id="188932"/>
    <lineage>
        <taxon>Bacteria</taxon>
        <taxon>Pseudomonadati</taxon>
        <taxon>Bacteroidota</taxon>
        <taxon>Sphingobacteriia</taxon>
        <taxon>Sphingobacteriales</taxon>
        <taxon>Sphingobacteriaceae</taxon>
        <taxon>Pedobacter</taxon>
    </lineage>
</organism>
<evidence type="ECO:0008006" key="3">
    <source>
        <dbReference type="Google" id="ProtNLM"/>
    </source>
</evidence>
<comment type="caution">
    <text evidence="1">The sequence shown here is derived from an EMBL/GenBank/DDBJ whole genome shotgun (WGS) entry which is preliminary data.</text>
</comment>
<name>A0A7W8YUI2_9SPHI</name>
<protein>
    <recommendedName>
        <fullName evidence="3">SMI1/KNR4 family protein</fullName>
    </recommendedName>
</protein>
<dbReference type="RefSeq" id="WP_183867998.1">
    <property type="nucleotide sequence ID" value="NZ_JACHCF010000007.1"/>
</dbReference>
<sequence length="236" mass="27517">MELHPELKKFIEKKIEPDNLYLPQNYPEVKTFEKFQQGYKYIEGTGEILTGTKPSDFKESWYVICSNDMNDPFFVDLSEQDQGFPVYFSWHGAGSWELVKVAEDLKDFTAKLLSIKKVDQDKAELLRLLETKFDLTIELWKDMYASIEEEEEDDHVEDADLSEWISGKVVIRDIGQQKMKIVHYLKEHFKLTPQQALALSKQKDIEVDQGHLLYLKGLVNYLKELGATAEFVPDKK</sequence>
<dbReference type="EMBL" id="JACHCF010000007">
    <property type="protein sequence ID" value="MBB5622054.1"/>
    <property type="molecule type" value="Genomic_DNA"/>
</dbReference>
<evidence type="ECO:0000313" key="2">
    <source>
        <dbReference type="Proteomes" id="UP000537718"/>
    </source>
</evidence>
<evidence type="ECO:0000313" key="1">
    <source>
        <dbReference type="EMBL" id="MBB5622054.1"/>
    </source>
</evidence>
<dbReference type="Proteomes" id="UP000537718">
    <property type="component" value="Unassembled WGS sequence"/>
</dbReference>
<dbReference type="InterPro" id="IPR037883">
    <property type="entry name" value="Knr4/Smi1-like_sf"/>
</dbReference>
<gene>
    <name evidence="1" type="ORF">HDE69_003119</name>
</gene>
<dbReference type="SUPFAM" id="SSF160631">
    <property type="entry name" value="SMI1/KNR4-like"/>
    <property type="match status" value="1"/>
</dbReference>
<dbReference type="AlphaFoldDB" id="A0A7W8YUI2"/>